<dbReference type="InterPro" id="IPR058163">
    <property type="entry name" value="LysR-type_TF_proteobact-type"/>
</dbReference>
<dbReference type="Gene3D" id="3.40.190.290">
    <property type="match status" value="1"/>
</dbReference>
<dbReference type="PANTHER" id="PTHR30537:SF3">
    <property type="entry name" value="TRANSCRIPTIONAL REGULATORY PROTEIN"/>
    <property type="match status" value="1"/>
</dbReference>
<evidence type="ECO:0000256" key="1">
    <source>
        <dbReference type="ARBA" id="ARBA00009437"/>
    </source>
</evidence>
<evidence type="ECO:0000313" key="6">
    <source>
        <dbReference type="EMBL" id="UNP30213.1"/>
    </source>
</evidence>
<keyword evidence="4" id="KW-0804">Transcription</keyword>
<evidence type="ECO:0000256" key="4">
    <source>
        <dbReference type="ARBA" id="ARBA00023163"/>
    </source>
</evidence>
<dbReference type="InterPro" id="IPR036388">
    <property type="entry name" value="WH-like_DNA-bd_sf"/>
</dbReference>
<accession>A0ABY3XF04</accession>
<keyword evidence="7" id="KW-1185">Reference proteome</keyword>
<proteinExistence type="inferred from homology"/>
<protein>
    <submittedName>
        <fullName evidence="6">LysR family transcriptional regulator</fullName>
    </submittedName>
</protein>
<dbReference type="Pfam" id="PF00126">
    <property type="entry name" value="HTH_1"/>
    <property type="match status" value="1"/>
</dbReference>
<feature type="domain" description="HTH lysR-type" evidence="5">
    <location>
        <begin position="6"/>
        <end position="63"/>
    </location>
</feature>
<dbReference type="InterPro" id="IPR000847">
    <property type="entry name" value="LysR_HTH_N"/>
</dbReference>
<dbReference type="PROSITE" id="PS50931">
    <property type="entry name" value="HTH_LYSR"/>
    <property type="match status" value="1"/>
</dbReference>
<name>A0ABY3XF04_9GAMM</name>
<keyword evidence="3" id="KW-0238">DNA-binding</keyword>
<dbReference type="SUPFAM" id="SSF53850">
    <property type="entry name" value="Periplasmic binding protein-like II"/>
    <property type="match status" value="1"/>
</dbReference>
<dbReference type="Gene3D" id="1.10.10.10">
    <property type="entry name" value="Winged helix-like DNA-binding domain superfamily/Winged helix DNA-binding domain"/>
    <property type="match status" value="1"/>
</dbReference>
<organism evidence="6 7">
    <name type="scientific">Lysobacter gummosus</name>
    <dbReference type="NCBI Taxonomy" id="262324"/>
    <lineage>
        <taxon>Bacteria</taxon>
        <taxon>Pseudomonadati</taxon>
        <taxon>Pseudomonadota</taxon>
        <taxon>Gammaproteobacteria</taxon>
        <taxon>Lysobacterales</taxon>
        <taxon>Lysobacteraceae</taxon>
        <taxon>Lysobacter</taxon>
    </lineage>
</organism>
<evidence type="ECO:0000256" key="3">
    <source>
        <dbReference type="ARBA" id="ARBA00023125"/>
    </source>
</evidence>
<keyword evidence="2" id="KW-0805">Transcription regulation</keyword>
<dbReference type="SUPFAM" id="SSF46785">
    <property type="entry name" value="Winged helix' DNA-binding domain"/>
    <property type="match status" value="1"/>
</dbReference>
<dbReference type="Pfam" id="PF03466">
    <property type="entry name" value="LysR_substrate"/>
    <property type="match status" value="1"/>
</dbReference>
<evidence type="ECO:0000259" key="5">
    <source>
        <dbReference type="PROSITE" id="PS50931"/>
    </source>
</evidence>
<dbReference type="Proteomes" id="UP000829194">
    <property type="component" value="Chromosome"/>
</dbReference>
<evidence type="ECO:0000313" key="7">
    <source>
        <dbReference type="Proteomes" id="UP000829194"/>
    </source>
</evidence>
<dbReference type="EMBL" id="CP093547">
    <property type="protein sequence ID" value="UNP30213.1"/>
    <property type="molecule type" value="Genomic_DNA"/>
</dbReference>
<dbReference type="PANTHER" id="PTHR30537">
    <property type="entry name" value="HTH-TYPE TRANSCRIPTIONAL REGULATOR"/>
    <property type="match status" value="1"/>
</dbReference>
<reference evidence="6 7" key="1">
    <citation type="submission" date="2022-03" db="EMBL/GenBank/DDBJ databases">
        <title>Complete genome sequence of Lysobacter capsici VKM B-2533 and Lysobacter gummosus 10.1.1, promising sources of lytic agents.</title>
        <authorList>
            <person name="Tarlachkov S.V."/>
            <person name="Kudryakova I.V."/>
            <person name="Afoshin A.S."/>
            <person name="Leontyevskaya E.A."/>
            <person name="Leontyevskaya N.V."/>
        </authorList>
    </citation>
    <scope>NUCLEOTIDE SEQUENCE [LARGE SCALE GENOMIC DNA]</scope>
    <source>
        <strain evidence="6 7">10.1.1</strain>
    </source>
</reference>
<sequence>MRQPRLSLEDFDLLRAIGAHGSLSGAAKALALDHSSAFRRLAAIEARAGAALFRRSRSGYTATEAGAIAIAAAQRILDDADRLQRQLAGRDAQAEGRLRITIPDTLAGVAARMCAAFTAEHPQVRCDLIVANAFVNLQQPDADVALRASALMPDGLSVRRIASISTAVYAAGGAKVGKRSALSDGEWVGFDDALSHLSSAHWLRANVDEARIAMRVNSLPAALAACQAGIGRALLPCYFADAAGGVKRLSAPMAEVPTELWFAIHPDLRRSARVKLLREFAMGWLPGRVEVA</sequence>
<evidence type="ECO:0000256" key="2">
    <source>
        <dbReference type="ARBA" id="ARBA00023015"/>
    </source>
</evidence>
<dbReference type="RefSeq" id="WP_083512268.1">
    <property type="nucleotide sequence ID" value="NZ_CP011131.1"/>
</dbReference>
<comment type="similarity">
    <text evidence="1">Belongs to the LysR transcriptional regulatory family.</text>
</comment>
<dbReference type="InterPro" id="IPR005119">
    <property type="entry name" value="LysR_subst-bd"/>
</dbReference>
<gene>
    <name evidence="6" type="ORF">MOV92_02735</name>
</gene>
<dbReference type="InterPro" id="IPR036390">
    <property type="entry name" value="WH_DNA-bd_sf"/>
</dbReference>